<dbReference type="RefSeq" id="WP_135343005.1">
    <property type="nucleotide sequence ID" value="NZ_ML214240.1"/>
</dbReference>
<sequence>MKRMFGFLLASALALAAPMGGGLKVSSVFPPRTLPPGTALVLEDAKGLAVWQTGKGMLPSADELSKAAYVVFSLPQGKSYRYAVVGKATSLEALRVRIGKGTYTLATLLKNRHVAIGKDGSLVAAPVKAPVAHAPGAPKKP</sequence>
<dbReference type="Proteomes" id="UP000297244">
    <property type="component" value="Unassembled WGS sequence"/>
</dbReference>
<proteinExistence type="predicted"/>
<keyword evidence="1" id="KW-0732">Signal</keyword>
<dbReference type="EMBL" id="SKBL01000002">
    <property type="protein sequence ID" value="TFU17746.1"/>
    <property type="molecule type" value="Genomic_DNA"/>
</dbReference>
<organism evidence="2 3">
    <name type="scientific">Thermus tengchongensis</name>
    <dbReference type="NCBI Taxonomy" id="1214928"/>
    <lineage>
        <taxon>Bacteria</taxon>
        <taxon>Thermotogati</taxon>
        <taxon>Deinococcota</taxon>
        <taxon>Deinococci</taxon>
        <taxon>Thermales</taxon>
        <taxon>Thermaceae</taxon>
        <taxon>Thermus</taxon>
    </lineage>
</organism>
<evidence type="ECO:0000313" key="3">
    <source>
        <dbReference type="Proteomes" id="UP000297244"/>
    </source>
</evidence>
<gene>
    <name evidence="2" type="ORF">E0489_02915</name>
</gene>
<accession>A0ABY2K941</accession>
<reference evidence="2 3" key="1">
    <citation type="submission" date="2019-03" db="EMBL/GenBank/DDBJ databases">
        <title>Thermus tengchongensis species for the arsenic transformation mechanism.</title>
        <authorList>
            <person name="Yuan G.C."/>
        </authorList>
    </citation>
    <scope>NUCLEOTIDE SEQUENCE [LARGE SCALE GENOMIC DNA]</scope>
    <source>
        <strain evidence="2 3">15Y</strain>
    </source>
</reference>
<protein>
    <submittedName>
        <fullName evidence="2">Uncharacterized protein</fullName>
    </submittedName>
</protein>
<feature type="signal peptide" evidence="1">
    <location>
        <begin position="1"/>
        <end position="16"/>
    </location>
</feature>
<name>A0ABY2K941_9DEIN</name>
<keyword evidence="3" id="KW-1185">Reference proteome</keyword>
<evidence type="ECO:0000313" key="2">
    <source>
        <dbReference type="EMBL" id="TFU17746.1"/>
    </source>
</evidence>
<feature type="chain" id="PRO_5046524729" evidence="1">
    <location>
        <begin position="17"/>
        <end position="141"/>
    </location>
</feature>
<evidence type="ECO:0000256" key="1">
    <source>
        <dbReference type="SAM" id="SignalP"/>
    </source>
</evidence>
<comment type="caution">
    <text evidence="2">The sequence shown here is derived from an EMBL/GenBank/DDBJ whole genome shotgun (WGS) entry which is preliminary data.</text>
</comment>